<sequence>MRGSDKRASLLTTLSRHSQVGEPSVQGSELELGSIRLSPLMRRKVPGLLLTDGRAKQSPPFGIGIRKLQQNFTAARAVTMLIRCLRFPNPRNLVHAPRAARFSYLASSNSAESELGLRSSLPPDSTGEQPSKGNQDNQDEDGGGEYVSDREWDIRTGRAIDVLQTTFPHFFSSGLIASIDKDTGEPRSRSTIHIPIASANPLDFHGANANDDIETIYSPKIRLSYTPPVALPAPFPQTLHIEGLPLYMASSVFIRHTLNALYSDMRVALRKVHVNAPRPGAAPITDGETASPSASAPNKIREKSLVLGLTATGISRVSGAPGEWDVDSTYTFSPATGLIHIHTINSIHPAPHQAVYDALRVSLGKVFGHGLLGEGNAGPRPGAGTAVCNRGGEGSK</sequence>
<gene>
    <name evidence="2" type="ORF">HGRIS_014446</name>
</gene>
<evidence type="ECO:0000256" key="1">
    <source>
        <dbReference type="SAM" id="MobiDB-lite"/>
    </source>
</evidence>
<accession>A0ABR3JTM5</accession>
<protein>
    <submittedName>
        <fullName evidence="2">Uncharacterized protein</fullName>
    </submittedName>
</protein>
<reference evidence="3" key="1">
    <citation type="submission" date="2024-06" db="EMBL/GenBank/DDBJ databases">
        <title>Multi-omics analyses provide insights into the biosynthesis of the anticancer antibiotic pleurotin in Hohenbuehelia grisea.</title>
        <authorList>
            <person name="Weaver J.A."/>
            <person name="Alberti F."/>
        </authorList>
    </citation>
    <scope>NUCLEOTIDE SEQUENCE [LARGE SCALE GENOMIC DNA]</scope>
    <source>
        <strain evidence="3">T-177</strain>
    </source>
</reference>
<evidence type="ECO:0000313" key="3">
    <source>
        <dbReference type="Proteomes" id="UP001556367"/>
    </source>
</evidence>
<feature type="region of interest" description="Disordered" evidence="1">
    <location>
        <begin position="279"/>
        <end position="298"/>
    </location>
</feature>
<feature type="compositionally biased region" description="Polar residues" evidence="1">
    <location>
        <begin position="122"/>
        <end position="132"/>
    </location>
</feature>
<comment type="caution">
    <text evidence="2">The sequence shown here is derived from an EMBL/GenBank/DDBJ whole genome shotgun (WGS) entry which is preliminary data.</text>
</comment>
<proteinExistence type="predicted"/>
<feature type="region of interest" description="Disordered" evidence="1">
    <location>
        <begin position="373"/>
        <end position="396"/>
    </location>
</feature>
<name>A0ABR3JTM5_9AGAR</name>
<dbReference type="EMBL" id="JASNQZ010000003">
    <property type="protein sequence ID" value="KAL0959161.1"/>
    <property type="molecule type" value="Genomic_DNA"/>
</dbReference>
<organism evidence="2 3">
    <name type="scientific">Hohenbuehelia grisea</name>
    <dbReference type="NCBI Taxonomy" id="104357"/>
    <lineage>
        <taxon>Eukaryota</taxon>
        <taxon>Fungi</taxon>
        <taxon>Dikarya</taxon>
        <taxon>Basidiomycota</taxon>
        <taxon>Agaricomycotina</taxon>
        <taxon>Agaricomycetes</taxon>
        <taxon>Agaricomycetidae</taxon>
        <taxon>Agaricales</taxon>
        <taxon>Pleurotineae</taxon>
        <taxon>Pleurotaceae</taxon>
        <taxon>Hohenbuehelia</taxon>
    </lineage>
</organism>
<dbReference type="Proteomes" id="UP001556367">
    <property type="component" value="Unassembled WGS sequence"/>
</dbReference>
<evidence type="ECO:0000313" key="2">
    <source>
        <dbReference type="EMBL" id="KAL0959161.1"/>
    </source>
</evidence>
<keyword evidence="3" id="KW-1185">Reference proteome</keyword>
<feature type="region of interest" description="Disordered" evidence="1">
    <location>
        <begin position="113"/>
        <end position="150"/>
    </location>
</feature>